<dbReference type="GO" id="GO:0000287">
    <property type="term" value="F:magnesium ion binding"/>
    <property type="evidence" value="ECO:0007669"/>
    <property type="project" value="UniProtKB-UniRule"/>
</dbReference>
<organism evidence="13 14">
    <name type="scientific">Croceicoccus mobilis</name>
    <dbReference type="NCBI Taxonomy" id="1703339"/>
    <lineage>
        <taxon>Bacteria</taxon>
        <taxon>Pseudomonadati</taxon>
        <taxon>Pseudomonadota</taxon>
        <taxon>Alphaproteobacteria</taxon>
        <taxon>Sphingomonadales</taxon>
        <taxon>Erythrobacteraceae</taxon>
        <taxon>Croceicoccus</taxon>
    </lineage>
</organism>
<dbReference type="EC" id="2.7.1.71" evidence="3 11"/>
<keyword evidence="14" id="KW-1185">Reference proteome</keyword>
<dbReference type="CDD" id="cd00464">
    <property type="entry name" value="SK"/>
    <property type="match status" value="1"/>
</dbReference>
<dbReference type="InterPro" id="IPR031322">
    <property type="entry name" value="Shikimate/glucono_kinase"/>
</dbReference>
<sequence length="216" mass="22999">MTQGRNSPPSAAQAGENASGDAPFAPAPPMPDAAGLAKLGEMIDRPVVLVGLMGVGKSTIGRRLAQSLGTPFVDADDAVVEAAQMSIPEIFERFGEAYFRDGERRVIARLIEDSQNRPYIIATGGGAFADDETRALILDKAYAIWLDSDLDTLVERVSRKSNRPLLKGKDARSVLADLMAKRGPAYAEAPIRVVSDGGPQTNSVARILAALEEHLT</sequence>
<dbReference type="InterPro" id="IPR023000">
    <property type="entry name" value="Shikimate_kinase_CS"/>
</dbReference>
<feature type="binding site" evidence="11">
    <location>
        <position position="163"/>
    </location>
    <ligand>
        <name>ATP</name>
        <dbReference type="ChEBI" id="CHEBI:30616"/>
    </ligand>
</feature>
<dbReference type="InterPro" id="IPR027417">
    <property type="entry name" value="P-loop_NTPase"/>
</dbReference>
<dbReference type="PROSITE" id="PS01128">
    <property type="entry name" value="SHIKIMATE_KINASE"/>
    <property type="match status" value="1"/>
</dbReference>
<dbReference type="Pfam" id="PF01202">
    <property type="entry name" value="SKI"/>
    <property type="match status" value="1"/>
</dbReference>
<comment type="subcellular location">
    <subcellularLocation>
        <location evidence="11">Cytoplasm</location>
    </subcellularLocation>
</comment>
<keyword evidence="11" id="KW-0479">Metal-binding</keyword>
<comment type="caution">
    <text evidence="13">The sequence shown here is derived from an EMBL/GenBank/DDBJ whole genome shotgun (WGS) entry which is preliminary data.</text>
</comment>
<dbReference type="NCBIfam" id="NF010552">
    <property type="entry name" value="PRK13946.1"/>
    <property type="match status" value="1"/>
</dbReference>
<keyword evidence="7 11" id="KW-0418">Kinase</keyword>
<dbReference type="GO" id="GO:0005524">
    <property type="term" value="F:ATP binding"/>
    <property type="evidence" value="ECO:0007669"/>
    <property type="project" value="UniProtKB-UniRule"/>
</dbReference>
<dbReference type="AlphaFoldDB" id="A0A916Z5Y1"/>
<keyword evidence="11" id="KW-0963">Cytoplasm</keyword>
<feature type="binding site" evidence="11">
    <location>
        <position position="58"/>
    </location>
    <ligand>
        <name>Mg(2+)</name>
        <dbReference type="ChEBI" id="CHEBI:18420"/>
    </ligand>
</feature>
<dbReference type="GO" id="GO:0004765">
    <property type="term" value="F:shikimate kinase activity"/>
    <property type="evidence" value="ECO:0007669"/>
    <property type="project" value="UniProtKB-UniRule"/>
</dbReference>
<comment type="catalytic activity">
    <reaction evidence="10 11">
        <text>shikimate + ATP = 3-phosphoshikimate + ADP + H(+)</text>
        <dbReference type="Rhea" id="RHEA:13121"/>
        <dbReference type="ChEBI" id="CHEBI:15378"/>
        <dbReference type="ChEBI" id="CHEBI:30616"/>
        <dbReference type="ChEBI" id="CHEBI:36208"/>
        <dbReference type="ChEBI" id="CHEBI:145989"/>
        <dbReference type="ChEBI" id="CHEBI:456216"/>
        <dbReference type="EC" id="2.7.1.71"/>
    </reaction>
</comment>
<dbReference type="Gene3D" id="3.40.50.300">
    <property type="entry name" value="P-loop containing nucleotide triphosphate hydrolases"/>
    <property type="match status" value="1"/>
</dbReference>
<dbReference type="PANTHER" id="PTHR21087:SF16">
    <property type="entry name" value="SHIKIMATE KINASE 1, CHLOROPLASTIC"/>
    <property type="match status" value="1"/>
</dbReference>
<gene>
    <name evidence="11 13" type="primary">aroK</name>
    <name evidence="13" type="ORF">GCM10010990_29760</name>
</gene>
<evidence type="ECO:0000313" key="13">
    <source>
        <dbReference type="EMBL" id="GGD78018.1"/>
    </source>
</evidence>
<evidence type="ECO:0000256" key="7">
    <source>
        <dbReference type="ARBA" id="ARBA00022777"/>
    </source>
</evidence>
<feature type="region of interest" description="Disordered" evidence="12">
    <location>
        <begin position="1"/>
        <end position="29"/>
    </location>
</feature>
<reference evidence="13" key="1">
    <citation type="journal article" date="2014" name="Int. J. Syst. Evol. Microbiol.">
        <title>Complete genome sequence of Corynebacterium casei LMG S-19264T (=DSM 44701T), isolated from a smear-ripened cheese.</title>
        <authorList>
            <consortium name="US DOE Joint Genome Institute (JGI-PGF)"/>
            <person name="Walter F."/>
            <person name="Albersmeier A."/>
            <person name="Kalinowski J."/>
            <person name="Ruckert C."/>
        </authorList>
    </citation>
    <scope>NUCLEOTIDE SEQUENCE</scope>
    <source>
        <strain evidence="13">CGMCC 1.15360</strain>
    </source>
</reference>
<comment type="cofactor">
    <cofactor evidence="11">
        <name>Mg(2+)</name>
        <dbReference type="ChEBI" id="CHEBI:18420"/>
    </cofactor>
    <text evidence="11">Binds 1 Mg(2+) ion per subunit.</text>
</comment>
<protein>
    <recommendedName>
        <fullName evidence="3 11">Shikimate kinase</fullName>
        <shortName evidence="11">SK</shortName>
        <ecNumber evidence="3 11">2.7.1.71</ecNumber>
    </recommendedName>
</protein>
<evidence type="ECO:0000313" key="14">
    <source>
        <dbReference type="Proteomes" id="UP000612349"/>
    </source>
</evidence>
<evidence type="ECO:0000256" key="12">
    <source>
        <dbReference type="SAM" id="MobiDB-lite"/>
    </source>
</evidence>
<dbReference type="SUPFAM" id="SSF52540">
    <property type="entry name" value="P-loop containing nucleoside triphosphate hydrolases"/>
    <property type="match status" value="1"/>
</dbReference>
<dbReference type="EMBL" id="BMIP01000007">
    <property type="protein sequence ID" value="GGD78018.1"/>
    <property type="molecule type" value="Genomic_DNA"/>
</dbReference>
<dbReference type="GO" id="GO:0009423">
    <property type="term" value="P:chorismate biosynthetic process"/>
    <property type="evidence" value="ECO:0007669"/>
    <property type="project" value="UniProtKB-UniRule"/>
</dbReference>
<comment type="subunit">
    <text evidence="11">Monomer.</text>
</comment>
<feature type="compositionally biased region" description="Polar residues" evidence="12">
    <location>
        <begin position="1"/>
        <end position="10"/>
    </location>
</feature>
<dbReference type="GO" id="GO:0009073">
    <property type="term" value="P:aromatic amino acid family biosynthetic process"/>
    <property type="evidence" value="ECO:0007669"/>
    <property type="project" value="UniProtKB-KW"/>
</dbReference>
<feature type="binding site" evidence="11">
    <location>
        <position position="76"/>
    </location>
    <ligand>
        <name>substrate</name>
    </ligand>
</feature>
<evidence type="ECO:0000256" key="10">
    <source>
        <dbReference type="ARBA" id="ARBA00048567"/>
    </source>
</evidence>
<keyword evidence="9 11" id="KW-0057">Aromatic amino acid biosynthesis</keyword>
<evidence type="ECO:0000256" key="5">
    <source>
        <dbReference type="ARBA" id="ARBA00022679"/>
    </source>
</evidence>
<dbReference type="GO" id="GO:0005829">
    <property type="term" value="C:cytosol"/>
    <property type="evidence" value="ECO:0007669"/>
    <property type="project" value="TreeGrafter"/>
</dbReference>
<dbReference type="GO" id="GO:0008652">
    <property type="term" value="P:amino acid biosynthetic process"/>
    <property type="evidence" value="ECO:0007669"/>
    <property type="project" value="UniProtKB-KW"/>
</dbReference>
<keyword evidence="11" id="KW-0460">Magnesium</keyword>
<dbReference type="PRINTS" id="PR01100">
    <property type="entry name" value="SHIKIMTKNASE"/>
</dbReference>
<dbReference type="RefSeq" id="WP_373288770.1">
    <property type="nucleotide sequence ID" value="NZ_BMIP01000007.1"/>
</dbReference>
<name>A0A916Z5Y1_9SPHN</name>
<comment type="function">
    <text evidence="11">Catalyzes the specific phosphorylation of the 3-hydroxyl group of shikimic acid using ATP as a cosubstrate.</text>
</comment>
<evidence type="ECO:0000256" key="11">
    <source>
        <dbReference type="HAMAP-Rule" id="MF_00109"/>
    </source>
</evidence>
<keyword evidence="6 11" id="KW-0547">Nucleotide-binding</keyword>
<proteinExistence type="inferred from homology"/>
<evidence type="ECO:0000256" key="3">
    <source>
        <dbReference type="ARBA" id="ARBA00012154"/>
    </source>
</evidence>
<comment type="pathway">
    <text evidence="1 11">Metabolic intermediate biosynthesis; chorismate biosynthesis; chorismate from D-erythrose 4-phosphate and phosphoenolpyruvate: step 5/7.</text>
</comment>
<dbReference type="PANTHER" id="PTHR21087">
    <property type="entry name" value="SHIKIMATE KINASE"/>
    <property type="match status" value="1"/>
</dbReference>
<evidence type="ECO:0000256" key="2">
    <source>
        <dbReference type="ARBA" id="ARBA00006997"/>
    </source>
</evidence>
<feature type="binding site" evidence="11">
    <location>
        <position position="125"/>
    </location>
    <ligand>
        <name>substrate</name>
    </ligand>
</feature>
<evidence type="ECO:0000256" key="6">
    <source>
        <dbReference type="ARBA" id="ARBA00022741"/>
    </source>
</evidence>
<evidence type="ECO:0000256" key="9">
    <source>
        <dbReference type="ARBA" id="ARBA00023141"/>
    </source>
</evidence>
<dbReference type="HAMAP" id="MF_00109">
    <property type="entry name" value="Shikimate_kinase"/>
    <property type="match status" value="1"/>
</dbReference>
<evidence type="ECO:0000256" key="4">
    <source>
        <dbReference type="ARBA" id="ARBA00022605"/>
    </source>
</evidence>
<feature type="binding site" evidence="11">
    <location>
        <position position="100"/>
    </location>
    <ligand>
        <name>substrate</name>
    </ligand>
</feature>
<keyword evidence="4 11" id="KW-0028">Amino-acid biosynthesis</keyword>
<feature type="binding site" evidence="11">
    <location>
        <position position="182"/>
    </location>
    <ligand>
        <name>substrate</name>
    </ligand>
</feature>
<dbReference type="InterPro" id="IPR000623">
    <property type="entry name" value="Shikimate_kinase/TSH1"/>
</dbReference>
<evidence type="ECO:0000256" key="1">
    <source>
        <dbReference type="ARBA" id="ARBA00004842"/>
    </source>
</evidence>
<reference evidence="13" key="2">
    <citation type="submission" date="2020-09" db="EMBL/GenBank/DDBJ databases">
        <authorList>
            <person name="Sun Q."/>
            <person name="Zhou Y."/>
        </authorList>
    </citation>
    <scope>NUCLEOTIDE SEQUENCE</scope>
    <source>
        <strain evidence="13">CGMCC 1.15360</strain>
    </source>
</reference>
<comment type="similarity">
    <text evidence="2 11">Belongs to the shikimate kinase family.</text>
</comment>
<evidence type="ECO:0000256" key="8">
    <source>
        <dbReference type="ARBA" id="ARBA00022840"/>
    </source>
</evidence>
<accession>A0A916Z5Y1</accession>
<feature type="binding site" evidence="11">
    <location>
        <begin position="54"/>
        <end position="59"/>
    </location>
    <ligand>
        <name>ATP</name>
        <dbReference type="ChEBI" id="CHEBI:30616"/>
    </ligand>
</feature>
<keyword evidence="8 11" id="KW-0067">ATP-binding</keyword>
<comment type="caution">
    <text evidence="11">Lacks conserved residue(s) required for the propagation of feature annotation.</text>
</comment>
<keyword evidence="5 11" id="KW-0808">Transferase</keyword>
<dbReference type="Proteomes" id="UP000612349">
    <property type="component" value="Unassembled WGS sequence"/>
</dbReference>